<evidence type="ECO:0000256" key="1">
    <source>
        <dbReference type="SAM" id="MobiDB-lite"/>
    </source>
</evidence>
<feature type="compositionally biased region" description="Basic and acidic residues" evidence="1">
    <location>
        <begin position="100"/>
        <end position="109"/>
    </location>
</feature>
<comment type="caution">
    <text evidence="3">The sequence shown here is derived from an EMBL/GenBank/DDBJ whole genome shotgun (WGS) entry which is preliminary data.</text>
</comment>
<feature type="region of interest" description="Disordered" evidence="1">
    <location>
        <begin position="100"/>
        <end position="120"/>
    </location>
</feature>
<reference evidence="3" key="1">
    <citation type="submission" date="2019-03" db="EMBL/GenBank/DDBJ databases">
        <title>Lake Tanganyika Metagenome-Assembled Genomes (MAGs).</title>
        <authorList>
            <person name="Tran P."/>
        </authorList>
    </citation>
    <scope>NUCLEOTIDE SEQUENCE</scope>
    <source>
        <strain evidence="3">M_DeepCast_400m_m2_100</strain>
    </source>
</reference>
<evidence type="ECO:0000259" key="2">
    <source>
        <dbReference type="Pfam" id="PF13860"/>
    </source>
</evidence>
<feature type="domain" description="FlgD/Vpr Ig-like" evidence="2">
    <location>
        <begin position="654"/>
        <end position="703"/>
    </location>
</feature>
<dbReference type="AlphaFoldDB" id="A0A937XCS4"/>
<dbReference type="InterPro" id="IPR025965">
    <property type="entry name" value="FlgD/Vpr_Ig-like"/>
</dbReference>
<evidence type="ECO:0000313" key="4">
    <source>
        <dbReference type="Proteomes" id="UP000748308"/>
    </source>
</evidence>
<sequence>GILYDRVLPLSRIAELDGSPSSPPIGLREWLRVYDEIRRASAPGSSWPAPAELSGRAARSPRGTVPIALLELSYSRLRPEALVSGALVARDGRLALGADREADARDERGAAGGADGRGEGADAGDAFAVHRLFAAAPLRDRTYQGAEVVFRLDPENLFTGEAAGLELLSGDFDDGRGPTALRPGEPRVVRYATTGTKTIRLRAARPDGTEAEAAFFFEVRALRTPAPHDTLRVAATIPYQGGFASGSAYVYLADAHMELTDPVIVIEGFDLDNSMGWEELYELLNRQQLLETLRADGYDAVVLDFDDATDYIQRNAFVATALIEEVRARIEPGRTSALVGASMGGLIGRYALAYMETHDLEHAVRTFISFDAPQTGADIPLGLQYWLWFFADQSAEAAAWLAALDSPAARQLLLYHYTDPPGAAGEPDPLRAGLEADLAAVGGYPTLPRRVAVANGSGLQAGQGFQAGDQILRWEYDGFLVDIIGNVWAVPDQTNRTIFHGLIDFLFLPPDEAIVAVSGTRPADNAPGGWRDTMLDLDATEPGFGDIVALHPHHCFIPTVSALGLDTGDLFYDIAGDPEILERTPFDAVYFPAPNEEHVDITAANAAWLIAEIALGTGDAAGQAPPSRPLAWIAPPAPGPLGAARTIRYAVPVAGAARLTLHDAAGRAIALLAGGRHQAGVRELSWDGRAADGRRLESGVYFLRLRGDGFAAAARLTAVGE</sequence>
<dbReference type="Gene3D" id="2.60.40.4070">
    <property type="match status" value="1"/>
</dbReference>
<gene>
    <name evidence="3" type="ORF">FJY75_09570</name>
</gene>
<evidence type="ECO:0000313" key="3">
    <source>
        <dbReference type="EMBL" id="MBM3318086.1"/>
    </source>
</evidence>
<dbReference type="Pfam" id="PF13860">
    <property type="entry name" value="FlgD_ig"/>
    <property type="match status" value="1"/>
</dbReference>
<proteinExistence type="predicted"/>
<feature type="non-terminal residue" evidence="3">
    <location>
        <position position="1"/>
    </location>
</feature>
<dbReference type="InterPro" id="IPR029058">
    <property type="entry name" value="AB_hydrolase_fold"/>
</dbReference>
<dbReference type="Gene3D" id="3.40.50.1820">
    <property type="entry name" value="alpha/beta hydrolase"/>
    <property type="match status" value="1"/>
</dbReference>
<organism evidence="3 4">
    <name type="scientific">Eiseniibacteriota bacterium</name>
    <dbReference type="NCBI Taxonomy" id="2212470"/>
    <lineage>
        <taxon>Bacteria</taxon>
        <taxon>Candidatus Eiseniibacteriota</taxon>
    </lineage>
</organism>
<name>A0A937XCS4_UNCEI</name>
<dbReference type="Proteomes" id="UP000748308">
    <property type="component" value="Unassembled WGS sequence"/>
</dbReference>
<dbReference type="SUPFAM" id="SSF53474">
    <property type="entry name" value="alpha/beta-Hydrolases"/>
    <property type="match status" value="1"/>
</dbReference>
<accession>A0A937XCS4</accession>
<dbReference type="EMBL" id="VGIY01000258">
    <property type="protein sequence ID" value="MBM3318086.1"/>
    <property type="molecule type" value="Genomic_DNA"/>
</dbReference>
<protein>
    <recommendedName>
        <fullName evidence="2">FlgD/Vpr Ig-like domain-containing protein</fullName>
    </recommendedName>
</protein>